<dbReference type="GO" id="GO:0020037">
    <property type="term" value="F:heme binding"/>
    <property type="evidence" value="ECO:0007669"/>
    <property type="project" value="InterPro"/>
</dbReference>
<feature type="chain" id="PRO_5031298081" evidence="5">
    <location>
        <begin position="29"/>
        <end position="1145"/>
    </location>
</feature>
<dbReference type="SUPFAM" id="SSF46626">
    <property type="entry name" value="Cytochrome c"/>
    <property type="match status" value="1"/>
</dbReference>
<dbReference type="InterPro" id="IPR011042">
    <property type="entry name" value="6-blade_b-propeller_TolB-like"/>
</dbReference>
<dbReference type="AlphaFoldDB" id="A0A7W5DZP2"/>
<dbReference type="SUPFAM" id="SSF48371">
    <property type="entry name" value="ARM repeat"/>
    <property type="match status" value="1"/>
</dbReference>
<dbReference type="NCBIfam" id="TIGR02603">
    <property type="entry name" value="CxxCH_TIGR02603"/>
    <property type="match status" value="1"/>
</dbReference>
<dbReference type="InterPro" id="IPR011989">
    <property type="entry name" value="ARM-like"/>
</dbReference>
<dbReference type="Gene3D" id="1.10.760.10">
    <property type="entry name" value="Cytochrome c-like domain"/>
    <property type="match status" value="1"/>
</dbReference>
<proteinExistence type="predicted"/>
<organism evidence="7 8">
    <name type="scientific">Aporhodopirellula rubra</name>
    <dbReference type="NCBI Taxonomy" id="980271"/>
    <lineage>
        <taxon>Bacteria</taxon>
        <taxon>Pseudomonadati</taxon>
        <taxon>Planctomycetota</taxon>
        <taxon>Planctomycetia</taxon>
        <taxon>Pirellulales</taxon>
        <taxon>Pirellulaceae</taxon>
        <taxon>Aporhodopirellula</taxon>
    </lineage>
</organism>
<protein>
    <submittedName>
        <fullName evidence="7">Putative heme-binding domain-containing protein</fullName>
    </submittedName>
</protein>
<dbReference type="SUPFAM" id="SSF50952">
    <property type="entry name" value="Soluble quinoprotein glucose dehydrogenase"/>
    <property type="match status" value="1"/>
</dbReference>
<evidence type="ECO:0000259" key="6">
    <source>
        <dbReference type="PROSITE" id="PS51007"/>
    </source>
</evidence>
<keyword evidence="2 4" id="KW-0479">Metal-binding</keyword>
<evidence type="ECO:0000313" key="7">
    <source>
        <dbReference type="EMBL" id="MBB3207420.1"/>
    </source>
</evidence>
<keyword evidence="3 4" id="KW-0408">Iron</keyword>
<evidence type="ECO:0000256" key="4">
    <source>
        <dbReference type="PROSITE-ProRule" id="PRU00433"/>
    </source>
</evidence>
<keyword evidence="8" id="KW-1185">Reference proteome</keyword>
<dbReference type="Proteomes" id="UP000536179">
    <property type="component" value="Unassembled WGS sequence"/>
</dbReference>
<dbReference type="InterPro" id="IPR036909">
    <property type="entry name" value="Cyt_c-like_dom_sf"/>
</dbReference>
<dbReference type="InterPro" id="IPR009056">
    <property type="entry name" value="Cyt_c-like_dom"/>
</dbReference>
<name>A0A7W5DZP2_9BACT</name>
<dbReference type="Pfam" id="PF23500">
    <property type="entry name" value="DUF7133"/>
    <property type="match status" value="2"/>
</dbReference>
<feature type="signal peptide" evidence="5">
    <location>
        <begin position="1"/>
        <end position="28"/>
    </location>
</feature>
<dbReference type="InterPro" id="IPR011041">
    <property type="entry name" value="Quinoprot_gluc/sorb_DH_b-prop"/>
</dbReference>
<dbReference type="InterPro" id="IPR016024">
    <property type="entry name" value="ARM-type_fold"/>
</dbReference>
<dbReference type="InterPro" id="IPR055557">
    <property type="entry name" value="DUF7133"/>
</dbReference>
<dbReference type="RefSeq" id="WP_246419833.1">
    <property type="nucleotide sequence ID" value="NZ_JACHXU010000010.1"/>
</dbReference>
<dbReference type="GO" id="GO:0009055">
    <property type="term" value="F:electron transfer activity"/>
    <property type="evidence" value="ECO:0007669"/>
    <property type="project" value="InterPro"/>
</dbReference>
<accession>A0A7W5DZP2</accession>
<feature type="domain" description="Cytochrome c" evidence="6">
    <location>
        <begin position="862"/>
        <end position="1001"/>
    </location>
</feature>
<dbReference type="InterPro" id="IPR013428">
    <property type="entry name" value="Membrane-bound_put_N"/>
</dbReference>
<dbReference type="GO" id="GO:0046872">
    <property type="term" value="F:metal ion binding"/>
    <property type="evidence" value="ECO:0007669"/>
    <property type="project" value="UniProtKB-KW"/>
</dbReference>
<gene>
    <name evidence="7" type="ORF">FHS27_003241</name>
</gene>
<dbReference type="InterPro" id="IPR013427">
    <property type="entry name" value="Haem-bd_dom_put"/>
</dbReference>
<dbReference type="NCBIfam" id="TIGR02604">
    <property type="entry name" value="Piru_Ver_Nterm"/>
    <property type="match status" value="1"/>
</dbReference>
<evidence type="ECO:0000256" key="1">
    <source>
        <dbReference type="ARBA" id="ARBA00022617"/>
    </source>
</evidence>
<dbReference type="Gene3D" id="2.120.10.30">
    <property type="entry name" value="TolB, C-terminal domain"/>
    <property type="match status" value="1"/>
</dbReference>
<comment type="caution">
    <text evidence="7">The sequence shown here is derived from an EMBL/GenBank/DDBJ whole genome shotgun (WGS) entry which is preliminary data.</text>
</comment>
<dbReference type="Gene3D" id="1.25.10.10">
    <property type="entry name" value="Leucine-rich Repeat Variant"/>
    <property type="match status" value="1"/>
</dbReference>
<evidence type="ECO:0000256" key="2">
    <source>
        <dbReference type="ARBA" id="ARBA00022723"/>
    </source>
</evidence>
<keyword evidence="1 4" id="KW-0349">Heme</keyword>
<sequence>MFSHHVMPHRFFALIAFLVASVSFPGDAAAKELPKIKTANQRGADLDLMNNHDPASERENFELLPGYEVNLFASDPMLANPIHMHWDSRGRLWVACSWAYPQLKPGEVANDKIIILEDTDGDGAADKSTVFADGLYLPTGIEFANGGCYVAQSPDVFFLKDTDGDDVADVKELVLTGFGIEDSHHSISAWRRGPGGWIYFQEGIFLHAQVETQYGVVRNFNGGVYQFNPKTQELRVFCTGTGGNPWGHVFDRWGQSFMVNNPRIMYLSPWTGNSGDKLQIKPLISTEKQCGGDLATGSHIGDDLQGQLLTCRFKSRAVIRYELIENGAGFSANVLQPLMTSKHPNFRPVDVKIGPDGAIYVADWYNSIINHAQHDFRDPRRDHEHGRIWRITHKERPLVTPTQLTDLPLNELVEHLQSPEDFVRHQTRYELSLRDPDEVVTAVEAWVDSLDSEKPSYDQNIVEAMWAIQNVERSSENVLTRVLNAEDGHARSAGARVIRYWHADLSDPIAMIAKASDDPFPRTRMEAVLSAGFIPQAEAFVAALNSLNHPGDSFLDHALPQTMSALEPYWRPALDAGRLQFAKPSHQEYVERGVGVGLEKRLTAFLDNDSPTEKEIAEIQSQIRKSASDADIRTLVDALTKGQSRLSTETSLALLATLQELSDSKWPRSTTRSLRKLSTLTTHPNEAVAVAAVQNLGAWRVAGRAELAGLRDSGQRTVVRRALAVALAKTNPRYESNLVQLAGDGDLAGKLAAIAGLAHCNLDLSVSLSTELLAEDPGDADVVPLIEAIVRQREGTEALSKALTNANIHPAVVSRLREFHRETGSLPNAIIDQLPAATNASLSASLLAEDPAILAKDVAEHGDAARGELIYRRKTLACTNCHAIGSAGAEIGPNLVAVGAAAKPGYLIESILHPNAAIAEHYENKLFLLADGSVQTGIVTFQNDKEIVVRDAAAGGKEIRIDADEVEFERPQPSAMPAGLADQLNDRPEFLDLAKFLSVLGTPGPYANNETPVFRKWRLLEASEKRTAFDAKTLPADDDAAWMTAYSKVDGVLPREDMPANESVIARGFVNVLVAGQVELAIESGGSLEFWIDDQKLSDPASPVRLDVGRHAVTLRLRPSEHPQGIRVEFKPADATVRFQAEGGV</sequence>
<reference evidence="7 8" key="1">
    <citation type="submission" date="2020-08" db="EMBL/GenBank/DDBJ databases">
        <title>Genomic Encyclopedia of Type Strains, Phase III (KMG-III): the genomes of soil and plant-associated and newly described type strains.</title>
        <authorList>
            <person name="Whitman W."/>
        </authorList>
    </citation>
    <scope>NUCLEOTIDE SEQUENCE [LARGE SCALE GENOMIC DNA]</scope>
    <source>
        <strain evidence="7 8">CECT 8075</strain>
    </source>
</reference>
<evidence type="ECO:0000256" key="5">
    <source>
        <dbReference type="SAM" id="SignalP"/>
    </source>
</evidence>
<dbReference type="PROSITE" id="PS51007">
    <property type="entry name" value="CYTC"/>
    <property type="match status" value="1"/>
</dbReference>
<dbReference type="PANTHER" id="PTHR33546">
    <property type="entry name" value="LARGE, MULTIFUNCTIONAL SECRETED PROTEIN-RELATED"/>
    <property type="match status" value="1"/>
</dbReference>
<dbReference type="EMBL" id="JACHXU010000010">
    <property type="protein sequence ID" value="MBB3207420.1"/>
    <property type="molecule type" value="Genomic_DNA"/>
</dbReference>
<evidence type="ECO:0000256" key="3">
    <source>
        <dbReference type="ARBA" id="ARBA00023004"/>
    </source>
</evidence>
<keyword evidence="5" id="KW-0732">Signal</keyword>
<dbReference type="PANTHER" id="PTHR33546:SF1">
    <property type="entry name" value="LARGE, MULTIFUNCTIONAL SECRETED PROTEIN"/>
    <property type="match status" value="1"/>
</dbReference>
<evidence type="ECO:0000313" key="8">
    <source>
        <dbReference type="Proteomes" id="UP000536179"/>
    </source>
</evidence>